<accession>A0ABV6ND72</accession>
<name>A0ABV6ND72_9BACI</name>
<dbReference type="EMBL" id="JBHLTR010000004">
    <property type="protein sequence ID" value="MFC0558187.1"/>
    <property type="molecule type" value="Genomic_DNA"/>
</dbReference>
<gene>
    <name evidence="1" type="ORF">ACFFH4_03885</name>
</gene>
<keyword evidence="2" id="KW-1185">Reference proteome</keyword>
<organism evidence="1 2">
    <name type="scientific">Halalkalibacter alkalisediminis</name>
    <dbReference type="NCBI Taxonomy" id="935616"/>
    <lineage>
        <taxon>Bacteria</taxon>
        <taxon>Bacillati</taxon>
        <taxon>Bacillota</taxon>
        <taxon>Bacilli</taxon>
        <taxon>Bacillales</taxon>
        <taxon>Bacillaceae</taxon>
        <taxon>Halalkalibacter</taxon>
    </lineage>
</organism>
<reference evidence="1 2" key="1">
    <citation type="submission" date="2024-09" db="EMBL/GenBank/DDBJ databases">
        <authorList>
            <person name="Sun Q."/>
            <person name="Mori K."/>
        </authorList>
    </citation>
    <scope>NUCLEOTIDE SEQUENCE [LARGE SCALE GENOMIC DNA]</scope>
    <source>
        <strain evidence="1 2">NCAIM B.02301</strain>
    </source>
</reference>
<dbReference type="Proteomes" id="UP001589833">
    <property type="component" value="Unassembled WGS sequence"/>
</dbReference>
<sequence length="50" mass="5551">MQKEVEVFIELTVIFEEDGVVVPVGYTKSDVLLTHQICTNKISISILSAL</sequence>
<evidence type="ECO:0000313" key="1">
    <source>
        <dbReference type="EMBL" id="MFC0558187.1"/>
    </source>
</evidence>
<proteinExistence type="predicted"/>
<protein>
    <submittedName>
        <fullName evidence="1">Uncharacterized protein</fullName>
    </submittedName>
</protein>
<evidence type="ECO:0000313" key="2">
    <source>
        <dbReference type="Proteomes" id="UP001589833"/>
    </source>
</evidence>
<comment type="caution">
    <text evidence="1">The sequence shown here is derived from an EMBL/GenBank/DDBJ whole genome shotgun (WGS) entry which is preliminary data.</text>
</comment>